<dbReference type="EMBL" id="JBEZFP010000005">
    <property type="protein sequence ID" value="MEU8132480.1"/>
    <property type="molecule type" value="Genomic_DNA"/>
</dbReference>
<name>A0ABV3D9R5_9ACTN</name>
<dbReference type="RefSeq" id="WP_358348370.1">
    <property type="nucleotide sequence ID" value="NZ_JBEZFP010000005.1"/>
</dbReference>
<evidence type="ECO:0000313" key="3">
    <source>
        <dbReference type="Proteomes" id="UP001551482"/>
    </source>
</evidence>
<dbReference type="GO" id="GO:0016740">
    <property type="term" value="F:transferase activity"/>
    <property type="evidence" value="ECO:0007669"/>
    <property type="project" value="UniProtKB-KW"/>
</dbReference>
<keyword evidence="2" id="KW-0808">Transferase</keyword>
<dbReference type="InterPro" id="IPR011009">
    <property type="entry name" value="Kinase-like_dom_sf"/>
</dbReference>
<evidence type="ECO:0000259" key="1">
    <source>
        <dbReference type="Pfam" id="PF01636"/>
    </source>
</evidence>
<dbReference type="Proteomes" id="UP001551482">
    <property type="component" value="Unassembled WGS sequence"/>
</dbReference>
<dbReference type="Pfam" id="PF01636">
    <property type="entry name" value="APH"/>
    <property type="match status" value="1"/>
</dbReference>
<reference evidence="2 3" key="1">
    <citation type="submission" date="2024-06" db="EMBL/GenBank/DDBJ databases">
        <title>The Natural Products Discovery Center: Release of the First 8490 Sequenced Strains for Exploring Actinobacteria Biosynthetic Diversity.</title>
        <authorList>
            <person name="Kalkreuter E."/>
            <person name="Kautsar S.A."/>
            <person name="Yang D."/>
            <person name="Bader C.D."/>
            <person name="Teijaro C.N."/>
            <person name="Fluegel L."/>
            <person name="Davis C.M."/>
            <person name="Simpson J.R."/>
            <person name="Lauterbach L."/>
            <person name="Steele A.D."/>
            <person name="Gui C."/>
            <person name="Meng S."/>
            <person name="Li G."/>
            <person name="Viehrig K."/>
            <person name="Ye F."/>
            <person name="Su P."/>
            <person name="Kiefer A.F."/>
            <person name="Nichols A."/>
            <person name="Cepeda A.J."/>
            <person name="Yan W."/>
            <person name="Fan B."/>
            <person name="Jiang Y."/>
            <person name="Adhikari A."/>
            <person name="Zheng C.-J."/>
            <person name="Schuster L."/>
            <person name="Cowan T.M."/>
            <person name="Smanski M.J."/>
            <person name="Chevrette M.G."/>
            <person name="De Carvalho L.P.S."/>
            <person name="Shen B."/>
        </authorList>
    </citation>
    <scope>NUCLEOTIDE SEQUENCE [LARGE SCALE GENOMIC DNA]</scope>
    <source>
        <strain evidence="2 3">NPDC048946</strain>
    </source>
</reference>
<keyword evidence="3" id="KW-1185">Reference proteome</keyword>
<dbReference type="Gene3D" id="1.10.510.10">
    <property type="entry name" value="Transferase(Phosphotransferase) domain 1"/>
    <property type="match status" value="1"/>
</dbReference>
<gene>
    <name evidence="2" type="ORF">AB0C36_03140</name>
</gene>
<dbReference type="EC" id="2.7.1.-" evidence="2"/>
<evidence type="ECO:0000313" key="2">
    <source>
        <dbReference type="EMBL" id="MEU8132480.1"/>
    </source>
</evidence>
<organism evidence="2 3">
    <name type="scientific">Streptodolium elevatio</name>
    <dbReference type="NCBI Taxonomy" id="3157996"/>
    <lineage>
        <taxon>Bacteria</taxon>
        <taxon>Bacillati</taxon>
        <taxon>Actinomycetota</taxon>
        <taxon>Actinomycetes</taxon>
        <taxon>Kitasatosporales</taxon>
        <taxon>Streptomycetaceae</taxon>
        <taxon>Streptodolium</taxon>
    </lineage>
</organism>
<accession>A0ABV3D9R5</accession>
<dbReference type="SUPFAM" id="SSF56112">
    <property type="entry name" value="Protein kinase-like (PK-like)"/>
    <property type="match status" value="1"/>
</dbReference>
<protein>
    <submittedName>
        <fullName evidence="2">Aminoglycoside phosphotransferase family protein</fullName>
        <ecNumber evidence="2">2.7.1.-</ecNumber>
    </submittedName>
</protein>
<feature type="domain" description="Aminoglycoside phosphotransferase" evidence="1">
    <location>
        <begin position="39"/>
        <end position="291"/>
    </location>
</feature>
<comment type="caution">
    <text evidence="2">The sequence shown here is derived from an EMBL/GenBank/DDBJ whole genome shotgun (WGS) entry which is preliminary data.</text>
</comment>
<dbReference type="Gene3D" id="1.20.58.840">
    <property type="match status" value="1"/>
</dbReference>
<sequence>MKEQPSDLHDACLRETLALWGIEPAAMAYAAVGFGDHHWSVEGADGRRWFATVADLTAKAHCGPDPGTAFDGLRRAMDTAAVLADQHGGALEFVVAPLRVPGSEDTVARIGHRYALSVFPHMTAKSGHFGDELDAEQRGSVIDLLARLHRVEGPGDVPVADVRLPHRRQLEAALADASAEGARWGGGGPYAESARALLAEYAGVMRRRLAEFDAAAERVDRDNRRPGTGFVVTHGEPHPGNLLRDDADRLLLVDWDTVGLAAPERDLWHVVRDSGDSERYAEASGRAPDAEALAFYRLRWSLVDTMEFVEIFRGPHQRTRDTDDAWRHLGATLADLAESGG</sequence>
<proteinExistence type="predicted"/>
<dbReference type="InterPro" id="IPR002575">
    <property type="entry name" value="Aminoglycoside_PTrfase"/>
</dbReference>